<sequence>MTELLSPADPDAAPDSVASLDVSAEVRRRVDTSLLDTRAPSTRRNYTRAWSVFEKYCDQHGHQALPAHPHVVADYLLALENTVDVRGNAAYSMSAIEGAAAAIKFVHKAHAPQQQSTPDETPLWLSPVVAGTMSAIRRRGAASGRRPRQPEDPLDLVDLRAMVHTARASATTWRTKLRERRDTAALVLGWAGAMRRSEIVALAVGDVRRTRDGWIITVRKSKTDQDGTGQRKALPTGEHLETCGPCAYVRWLHCHNAFDRLGRAGLIRLLAADRPHDNHVCAGPLPEVPAGSDLFRSVTAASDLAATAPAGQLIHTLVRRRLAAARPDLDITRYGAHSLRAGFVTEAFRTGHEPTTIMKQTGHKSVESLLNYARDNNIHVQNAATTIGM</sequence>
<accession>A0ABU4EZD8</accession>
<proteinExistence type="predicted"/>
<name>A0ABU4EZD8_WILMA</name>
<gene>
    <name evidence="4" type="ORF">R4198_23215</name>
</gene>
<organism evidence="4 5">
    <name type="scientific">Williamsia marianensis</name>
    <dbReference type="NCBI Taxonomy" id="85044"/>
    <lineage>
        <taxon>Bacteria</taxon>
        <taxon>Bacillati</taxon>
        <taxon>Actinomycetota</taxon>
        <taxon>Actinomycetes</taxon>
        <taxon>Mycobacteriales</taxon>
        <taxon>Nocardiaceae</taxon>
        <taxon>Williamsia</taxon>
    </lineage>
</organism>
<dbReference type="InterPro" id="IPR013762">
    <property type="entry name" value="Integrase-like_cat_sf"/>
</dbReference>
<dbReference type="RefSeq" id="WP_317714599.1">
    <property type="nucleotide sequence ID" value="NZ_JAWLUM010000004.1"/>
</dbReference>
<dbReference type="InterPro" id="IPR002104">
    <property type="entry name" value="Integrase_catalytic"/>
</dbReference>
<keyword evidence="5" id="KW-1185">Reference proteome</keyword>
<dbReference type="PROSITE" id="PS51898">
    <property type="entry name" value="TYR_RECOMBINASE"/>
    <property type="match status" value="1"/>
</dbReference>
<evidence type="ECO:0000256" key="1">
    <source>
        <dbReference type="ARBA" id="ARBA00023125"/>
    </source>
</evidence>
<dbReference type="InterPro" id="IPR052925">
    <property type="entry name" value="Phage_Integrase-like_Recomb"/>
</dbReference>
<dbReference type="InterPro" id="IPR011010">
    <property type="entry name" value="DNA_brk_join_enz"/>
</dbReference>
<dbReference type="SUPFAM" id="SSF56349">
    <property type="entry name" value="DNA breaking-rejoining enzymes"/>
    <property type="match status" value="1"/>
</dbReference>
<dbReference type="Gene3D" id="1.10.443.10">
    <property type="entry name" value="Intergrase catalytic core"/>
    <property type="match status" value="1"/>
</dbReference>
<evidence type="ECO:0000313" key="4">
    <source>
        <dbReference type="EMBL" id="MDV7136615.1"/>
    </source>
</evidence>
<feature type="domain" description="Tyr recombinase" evidence="3">
    <location>
        <begin position="149"/>
        <end position="385"/>
    </location>
</feature>
<dbReference type="PANTHER" id="PTHR34605">
    <property type="entry name" value="PHAGE_INTEGRASE DOMAIN-CONTAINING PROTEIN"/>
    <property type="match status" value="1"/>
</dbReference>
<dbReference type="PANTHER" id="PTHR34605:SF4">
    <property type="entry name" value="DNA ADENINE METHYLTRANSFERASE"/>
    <property type="match status" value="1"/>
</dbReference>
<keyword evidence="2" id="KW-0233">DNA recombination</keyword>
<reference evidence="4 5" key="1">
    <citation type="submission" date="2023-10" db="EMBL/GenBank/DDBJ databases">
        <title>Development of a sustainable strategy for remediation of hydrocarbon-contaminated territories based on the waste exchange concept.</title>
        <authorList>
            <person name="Krivoruchko A."/>
        </authorList>
    </citation>
    <scope>NUCLEOTIDE SEQUENCE [LARGE SCALE GENOMIC DNA]</scope>
    <source>
        <strain evidence="4 5">IEGM 1236</strain>
    </source>
</reference>
<dbReference type="Proteomes" id="UP001185792">
    <property type="component" value="Unassembled WGS sequence"/>
</dbReference>
<dbReference type="EMBL" id="JAWLUM010000004">
    <property type="protein sequence ID" value="MDV7136615.1"/>
    <property type="molecule type" value="Genomic_DNA"/>
</dbReference>
<dbReference type="SUPFAM" id="SSF47823">
    <property type="entry name" value="lambda integrase-like, N-terminal domain"/>
    <property type="match status" value="1"/>
</dbReference>
<evidence type="ECO:0000313" key="5">
    <source>
        <dbReference type="Proteomes" id="UP001185792"/>
    </source>
</evidence>
<evidence type="ECO:0000259" key="3">
    <source>
        <dbReference type="PROSITE" id="PS51898"/>
    </source>
</evidence>
<comment type="caution">
    <text evidence="4">The sequence shown here is derived from an EMBL/GenBank/DDBJ whole genome shotgun (WGS) entry which is preliminary data.</text>
</comment>
<protein>
    <submittedName>
        <fullName evidence="4">Site-specific integrase</fullName>
    </submittedName>
</protein>
<evidence type="ECO:0000256" key="2">
    <source>
        <dbReference type="ARBA" id="ARBA00023172"/>
    </source>
</evidence>
<dbReference type="CDD" id="cd00799">
    <property type="entry name" value="INT_Cre_C"/>
    <property type="match status" value="1"/>
</dbReference>
<dbReference type="Gene3D" id="1.10.150.130">
    <property type="match status" value="1"/>
</dbReference>
<keyword evidence="1" id="KW-0238">DNA-binding</keyword>
<dbReference type="InterPro" id="IPR010998">
    <property type="entry name" value="Integrase_recombinase_N"/>
</dbReference>